<keyword evidence="7" id="KW-1185">Reference proteome</keyword>
<feature type="domain" description="Core-binding (CB)" evidence="5">
    <location>
        <begin position="43"/>
        <end position="122"/>
    </location>
</feature>
<dbReference type="SUPFAM" id="SSF47823">
    <property type="entry name" value="lambda integrase-like, N-terminal domain"/>
    <property type="match status" value="1"/>
</dbReference>
<evidence type="ECO:0000259" key="4">
    <source>
        <dbReference type="PROSITE" id="PS51898"/>
    </source>
</evidence>
<dbReference type="InterPro" id="IPR013762">
    <property type="entry name" value="Integrase-like_cat_sf"/>
</dbReference>
<dbReference type="InterPro" id="IPR011010">
    <property type="entry name" value="DNA_brk_join_enz"/>
</dbReference>
<organism evidence="6 7">
    <name type="scientific">Nocardioides humi</name>
    <dbReference type="NCBI Taxonomy" id="449461"/>
    <lineage>
        <taxon>Bacteria</taxon>
        <taxon>Bacillati</taxon>
        <taxon>Actinomycetota</taxon>
        <taxon>Actinomycetes</taxon>
        <taxon>Propionibacteriales</taxon>
        <taxon>Nocardioidaceae</taxon>
        <taxon>Nocardioides</taxon>
    </lineage>
</organism>
<evidence type="ECO:0000313" key="6">
    <source>
        <dbReference type="EMBL" id="GAA1512058.1"/>
    </source>
</evidence>
<dbReference type="PANTHER" id="PTHR34605:SF4">
    <property type="entry name" value="DNA ADENINE METHYLTRANSFERASE"/>
    <property type="match status" value="1"/>
</dbReference>
<dbReference type="PROSITE" id="PS51900">
    <property type="entry name" value="CB"/>
    <property type="match status" value="1"/>
</dbReference>
<keyword evidence="1 3" id="KW-0238">DNA-binding</keyword>
<gene>
    <name evidence="6" type="ORF">GCM10009788_15710</name>
</gene>
<dbReference type="EMBL" id="BAAAOR010000013">
    <property type="protein sequence ID" value="GAA1512058.1"/>
    <property type="molecule type" value="Genomic_DNA"/>
</dbReference>
<dbReference type="InterPro" id="IPR044068">
    <property type="entry name" value="CB"/>
</dbReference>
<dbReference type="Gene3D" id="1.10.443.10">
    <property type="entry name" value="Intergrase catalytic core"/>
    <property type="match status" value="1"/>
</dbReference>
<feature type="domain" description="Tyr recombinase" evidence="4">
    <location>
        <begin position="149"/>
        <end position="345"/>
    </location>
</feature>
<dbReference type="SUPFAM" id="SSF56349">
    <property type="entry name" value="DNA breaking-rejoining enzymes"/>
    <property type="match status" value="1"/>
</dbReference>
<dbReference type="InterPro" id="IPR002104">
    <property type="entry name" value="Integrase_catalytic"/>
</dbReference>
<dbReference type="Gene3D" id="1.10.150.130">
    <property type="match status" value="1"/>
</dbReference>
<evidence type="ECO:0000256" key="3">
    <source>
        <dbReference type="PROSITE-ProRule" id="PRU01248"/>
    </source>
</evidence>
<dbReference type="PROSITE" id="PS51898">
    <property type="entry name" value="TYR_RECOMBINASE"/>
    <property type="match status" value="1"/>
</dbReference>
<proteinExistence type="predicted"/>
<name>A0ABN2A6W2_9ACTN</name>
<evidence type="ECO:0000313" key="7">
    <source>
        <dbReference type="Proteomes" id="UP001500842"/>
    </source>
</evidence>
<sequence length="349" mass="37347">MNLALVTTPRTSADAAVVALGANRGLRAFGWTATDLPDGLTPEDFARISETIAAGRAASTRKTYASMFRRFDRWCAERGIPTLPASPATVSAYLSDMATLGFAAGTIEGASAAIGAAHETEGHDNPTADPTVRAVRRGIRRTLGTAPRRQSRPLDTAEIRKMLDGIDRDDPRGKRDAAIILLGFASALRRSEIAALDLADIEPKPDGLLVRVRRSKTDPEAHGQLVGVAHGQHVETDPVAALDAWLDYRGRQPGQLFKGFHHDRIGPRPFTGSGLARMLKERAAAAGIPSERISGHSLRAGHATTAAMAGVGLDRIAAQTRHSRISTLVEHYIRPLEAMQVTSSRDLGL</sequence>
<dbReference type="InterPro" id="IPR052925">
    <property type="entry name" value="Phage_Integrase-like_Recomb"/>
</dbReference>
<accession>A0ABN2A6W2</accession>
<dbReference type="Proteomes" id="UP001500842">
    <property type="component" value="Unassembled WGS sequence"/>
</dbReference>
<evidence type="ECO:0000259" key="5">
    <source>
        <dbReference type="PROSITE" id="PS51900"/>
    </source>
</evidence>
<dbReference type="CDD" id="cd00799">
    <property type="entry name" value="INT_Cre_C"/>
    <property type="match status" value="1"/>
</dbReference>
<dbReference type="RefSeq" id="WP_141003292.1">
    <property type="nucleotide sequence ID" value="NZ_BAAAOR010000013.1"/>
</dbReference>
<comment type="caution">
    <text evidence="6">The sequence shown here is derived from an EMBL/GenBank/DDBJ whole genome shotgun (WGS) entry which is preliminary data.</text>
</comment>
<evidence type="ECO:0000256" key="2">
    <source>
        <dbReference type="ARBA" id="ARBA00023172"/>
    </source>
</evidence>
<evidence type="ECO:0000256" key="1">
    <source>
        <dbReference type="ARBA" id="ARBA00023125"/>
    </source>
</evidence>
<protein>
    <submittedName>
        <fullName evidence="6">Site-specific integrase</fullName>
    </submittedName>
</protein>
<dbReference type="InterPro" id="IPR010998">
    <property type="entry name" value="Integrase_recombinase_N"/>
</dbReference>
<reference evidence="6 7" key="1">
    <citation type="journal article" date="2019" name="Int. J. Syst. Evol. Microbiol.">
        <title>The Global Catalogue of Microorganisms (GCM) 10K type strain sequencing project: providing services to taxonomists for standard genome sequencing and annotation.</title>
        <authorList>
            <consortium name="The Broad Institute Genomics Platform"/>
            <consortium name="The Broad Institute Genome Sequencing Center for Infectious Disease"/>
            <person name="Wu L."/>
            <person name="Ma J."/>
        </authorList>
    </citation>
    <scope>NUCLEOTIDE SEQUENCE [LARGE SCALE GENOMIC DNA]</scope>
    <source>
        <strain evidence="6 7">JCM 14942</strain>
    </source>
</reference>
<dbReference type="Pfam" id="PF00589">
    <property type="entry name" value="Phage_integrase"/>
    <property type="match status" value="1"/>
</dbReference>
<keyword evidence="2" id="KW-0233">DNA recombination</keyword>
<dbReference type="PANTHER" id="PTHR34605">
    <property type="entry name" value="PHAGE_INTEGRASE DOMAIN-CONTAINING PROTEIN"/>
    <property type="match status" value="1"/>
</dbReference>